<sequence length="192" mass="22225">MKKQPIVIDLETKHTFREFKDPAKLGITVAAAYDYSTDKNYVFVEKEINLLFPLLEKASYVVGYNIDSFDLPVFQPYYPGKIDQIATFDILSDIKKILGRRLALNDVIKATLQKAKTGHGLQAISYYKEGKWDELKKYCLDDVLLTKELFDFGLKHGEIYYLDERGRATIKVDWTKYFESENANNVPMTLPF</sequence>
<evidence type="ECO:0000313" key="1">
    <source>
        <dbReference type="EMBL" id="OIP84623.1"/>
    </source>
</evidence>
<dbReference type="InterPro" id="IPR036397">
    <property type="entry name" value="RNaseH_sf"/>
</dbReference>
<dbReference type="AlphaFoldDB" id="A0A1J5HUU8"/>
<proteinExistence type="predicted"/>
<organism evidence="1 2">
    <name type="scientific">Candidatus Roizmanbacteria bacterium CG2_30_33_16</name>
    <dbReference type="NCBI Taxonomy" id="1805340"/>
    <lineage>
        <taxon>Bacteria</taxon>
        <taxon>Candidatus Roizmaniibacteriota</taxon>
    </lineage>
</organism>
<dbReference type="Proteomes" id="UP000183758">
    <property type="component" value="Unassembled WGS sequence"/>
</dbReference>
<dbReference type="SUPFAM" id="SSF53098">
    <property type="entry name" value="Ribonuclease H-like"/>
    <property type="match status" value="1"/>
</dbReference>
<dbReference type="Gene3D" id="3.30.420.10">
    <property type="entry name" value="Ribonuclease H-like superfamily/Ribonuclease H"/>
    <property type="match status" value="1"/>
</dbReference>
<gene>
    <name evidence="1" type="ORF">AUK04_02130</name>
</gene>
<dbReference type="EMBL" id="MNZM01000050">
    <property type="protein sequence ID" value="OIP84623.1"/>
    <property type="molecule type" value="Genomic_DNA"/>
</dbReference>
<dbReference type="GO" id="GO:0003676">
    <property type="term" value="F:nucleic acid binding"/>
    <property type="evidence" value="ECO:0007669"/>
    <property type="project" value="InterPro"/>
</dbReference>
<protein>
    <submittedName>
        <fullName evidence="1">Uncharacterized protein</fullName>
    </submittedName>
</protein>
<accession>A0A1J5HUU8</accession>
<name>A0A1J5HUU8_9BACT</name>
<comment type="caution">
    <text evidence="1">The sequence shown here is derived from an EMBL/GenBank/DDBJ whole genome shotgun (WGS) entry which is preliminary data.</text>
</comment>
<dbReference type="InterPro" id="IPR012337">
    <property type="entry name" value="RNaseH-like_sf"/>
</dbReference>
<reference evidence="1 2" key="1">
    <citation type="journal article" date="2016" name="Environ. Microbiol.">
        <title>Genomic resolution of a cold subsurface aquifer community provides metabolic insights for novel microbes adapted to high CO concentrations.</title>
        <authorList>
            <person name="Probst A.J."/>
            <person name="Castelle C.J."/>
            <person name="Singh A."/>
            <person name="Brown C.T."/>
            <person name="Anantharaman K."/>
            <person name="Sharon I."/>
            <person name="Hug L.A."/>
            <person name="Burstein D."/>
            <person name="Emerson J.B."/>
            <person name="Thomas B.C."/>
            <person name="Banfield J.F."/>
        </authorList>
    </citation>
    <scope>NUCLEOTIDE SEQUENCE [LARGE SCALE GENOMIC DNA]</scope>
    <source>
        <strain evidence="1">CG2_30_33_16</strain>
    </source>
</reference>
<evidence type="ECO:0000313" key="2">
    <source>
        <dbReference type="Proteomes" id="UP000183758"/>
    </source>
</evidence>